<name>A0A2P2QKW2_RHIMU</name>
<dbReference type="AlphaFoldDB" id="A0A2P2QKW2"/>
<accession>A0A2P2QKW2</accession>
<protein>
    <submittedName>
        <fullName evidence="1">Uncharacterized protein</fullName>
    </submittedName>
</protein>
<reference evidence="1" key="1">
    <citation type="submission" date="2018-02" db="EMBL/GenBank/DDBJ databases">
        <title>Rhizophora mucronata_Transcriptome.</title>
        <authorList>
            <person name="Meera S.P."/>
            <person name="Sreeshan A."/>
            <person name="Augustine A."/>
        </authorList>
    </citation>
    <scope>NUCLEOTIDE SEQUENCE</scope>
    <source>
        <tissue evidence="1">Leaf</tissue>
    </source>
</reference>
<evidence type="ECO:0000313" key="1">
    <source>
        <dbReference type="EMBL" id="MBX67603.1"/>
    </source>
</evidence>
<dbReference type="EMBL" id="GGEC01087119">
    <property type="protein sequence ID" value="MBX67603.1"/>
    <property type="molecule type" value="Transcribed_RNA"/>
</dbReference>
<proteinExistence type="predicted"/>
<organism evidence="1">
    <name type="scientific">Rhizophora mucronata</name>
    <name type="common">Asiatic mangrove</name>
    <dbReference type="NCBI Taxonomy" id="61149"/>
    <lineage>
        <taxon>Eukaryota</taxon>
        <taxon>Viridiplantae</taxon>
        <taxon>Streptophyta</taxon>
        <taxon>Embryophyta</taxon>
        <taxon>Tracheophyta</taxon>
        <taxon>Spermatophyta</taxon>
        <taxon>Magnoliopsida</taxon>
        <taxon>eudicotyledons</taxon>
        <taxon>Gunneridae</taxon>
        <taxon>Pentapetalae</taxon>
        <taxon>rosids</taxon>
        <taxon>fabids</taxon>
        <taxon>Malpighiales</taxon>
        <taxon>Rhizophoraceae</taxon>
        <taxon>Rhizophora</taxon>
    </lineage>
</organism>
<sequence length="23" mass="2685">MIWACTVYESWMCKCGTLVGFKQ</sequence>